<protein>
    <submittedName>
        <fullName evidence="1">MmcQ/YjbR family DNA-binding protein</fullName>
    </submittedName>
</protein>
<proteinExistence type="predicted"/>
<dbReference type="Gene3D" id="3.90.1150.30">
    <property type="match status" value="1"/>
</dbReference>
<reference evidence="1" key="1">
    <citation type="journal article" date="2021" name="PeerJ">
        <title>Extensive microbial diversity within the chicken gut microbiome revealed by metagenomics and culture.</title>
        <authorList>
            <person name="Gilroy R."/>
            <person name="Ravi A."/>
            <person name="Getino M."/>
            <person name="Pursley I."/>
            <person name="Horton D.L."/>
            <person name="Alikhan N.F."/>
            <person name="Baker D."/>
            <person name="Gharbi K."/>
            <person name="Hall N."/>
            <person name="Watson M."/>
            <person name="Adriaenssens E.M."/>
            <person name="Foster-Nyarko E."/>
            <person name="Jarju S."/>
            <person name="Secka A."/>
            <person name="Antonio M."/>
            <person name="Oren A."/>
            <person name="Chaudhuri R.R."/>
            <person name="La Ragione R."/>
            <person name="Hildebrand F."/>
            <person name="Pallen M.J."/>
        </authorList>
    </citation>
    <scope>NUCLEOTIDE SEQUENCE</scope>
    <source>
        <strain evidence="1">CHK188-16595</strain>
    </source>
</reference>
<evidence type="ECO:0000313" key="2">
    <source>
        <dbReference type="Proteomes" id="UP000823877"/>
    </source>
</evidence>
<comment type="caution">
    <text evidence="1">The sequence shown here is derived from an EMBL/GenBank/DDBJ whole genome shotgun (WGS) entry which is preliminary data.</text>
</comment>
<dbReference type="EMBL" id="DWXN01000012">
    <property type="protein sequence ID" value="HJB75434.1"/>
    <property type="molecule type" value="Genomic_DNA"/>
</dbReference>
<sequence>MTSKALIEYCLKKAGAYLDYPFGPQLAAVRVGKTKEKKGRIFAQFFVLNGTDVVTFNCDVLSDQFFRGKYPDAVQRAWHVPDAQQNYAFTVAVSSLKYEILFDMADCAYNAAVNKLPKYIRNALDVCKEGR</sequence>
<dbReference type="SUPFAM" id="SSF142906">
    <property type="entry name" value="YjbR-like"/>
    <property type="match status" value="1"/>
</dbReference>
<name>A0A9D2S9X2_9FIRM</name>
<reference evidence="1" key="2">
    <citation type="submission" date="2021-04" db="EMBL/GenBank/DDBJ databases">
        <authorList>
            <person name="Gilroy R."/>
        </authorList>
    </citation>
    <scope>NUCLEOTIDE SEQUENCE</scope>
    <source>
        <strain evidence="1">CHK188-16595</strain>
    </source>
</reference>
<gene>
    <name evidence="1" type="ORF">IAA37_07190</name>
</gene>
<accession>A0A9D2S9X2</accession>
<keyword evidence="1" id="KW-0238">DNA-binding</keyword>
<dbReference type="AlphaFoldDB" id="A0A9D2S9X2"/>
<dbReference type="InterPro" id="IPR038056">
    <property type="entry name" value="YjbR-like_sf"/>
</dbReference>
<dbReference type="Proteomes" id="UP000823877">
    <property type="component" value="Unassembled WGS sequence"/>
</dbReference>
<dbReference type="GO" id="GO:0003677">
    <property type="term" value="F:DNA binding"/>
    <property type="evidence" value="ECO:0007669"/>
    <property type="project" value="UniProtKB-KW"/>
</dbReference>
<evidence type="ECO:0000313" key="1">
    <source>
        <dbReference type="EMBL" id="HJB75434.1"/>
    </source>
</evidence>
<organism evidence="1 2">
    <name type="scientific">Candidatus Eubacterium faecale</name>
    <dbReference type="NCBI Taxonomy" id="2838568"/>
    <lineage>
        <taxon>Bacteria</taxon>
        <taxon>Bacillati</taxon>
        <taxon>Bacillota</taxon>
        <taxon>Clostridia</taxon>
        <taxon>Eubacteriales</taxon>
        <taxon>Eubacteriaceae</taxon>
        <taxon>Eubacterium</taxon>
    </lineage>
</organism>